<dbReference type="RefSeq" id="WP_184092223.1">
    <property type="nucleotide sequence ID" value="NZ_AP023367.1"/>
</dbReference>
<keyword evidence="6" id="KW-1185">Reference proteome</keyword>
<evidence type="ECO:0000256" key="4">
    <source>
        <dbReference type="ARBA" id="ARBA00023136"/>
    </source>
</evidence>
<organism evidence="5 6">
    <name type="scientific">Anaerocolumna cellulosilytica</name>
    <dbReference type="NCBI Taxonomy" id="433286"/>
    <lineage>
        <taxon>Bacteria</taxon>
        <taxon>Bacillati</taxon>
        <taxon>Bacillota</taxon>
        <taxon>Clostridia</taxon>
        <taxon>Lachnospirales</taxon>
        <taxon>Lachnospiraceae</taxon>
        <taxon>Anaerocolumna</taxon>
    </lineage>
</organism>
<sequence length="303" mass="33287">MTFQRFVKRNLLVYIRNRSHVFFSLLSMLIIIGLMAVFLGKMNADNVVDLLAAYGGERDVIRDRANAEQLVLMWTLAGIVVVNSVTITLAMVGIMVQDEENKKLSCFYVSPVNRGIFVLGYITAAIIMGIIMCVITVFLGEVFILISGGTLLSVSAFFEVLLWIVLNVFMSATLVFFIACFVNNTSAYSGLSTIVGTLVGFLSAIYLPMGSLSEGIQNILKALPLLHGCSLMRDAFTREAAEIAFKGLPKEVLSGYSEYMGISITWGEENLTMGSKVAFLLISGIIFIAISGIIQRRRNTVLR</sequence>
<dbReference type="PANTHER" id="PTHR43229">
    <property type="entry name" value="NODULATION PROTEIN J"/>
    <property type="match status" value="1"/>
</dbReference>
<dbReference type="Pfam" id="PF01061">
    <property type="entry name" value="ABC2_membrane"/>
    <property type="match status" value="1"/>
</dbReference>
<gene>
    <name evidence="5" type="ORF">acsn021_43660</name>
</gene>
<accession>A0A6S6R9H7</accession>
<dbReference type="KEGG" id="acel:acsn021_43660"/>
<evidence type="ECO:0000313" key="6">
    <source>
        <dbReference type="Proteomes" id="UP000515561"/>
    </source>
</evidence>
<protein>
    <submittedName>
        <fullName evidence="5">ABC transporter</fullName>
    </submittedName>
</protein>
<evidence type="ECO:0000256" key="1">
    <source>
        <dbReference type="ARBA" id="ARBA00004141"/>
    </source>
</evidence>
<keyword evidence="4" id="KW-0472">Membrane</keyword>
<dbReference type="Proteomes" id="UP000515561">
    <property type="component" value="Chromosome"/>
</dbReference>
<dbReference type="InterPro" id="IPR051784">
    <property type="entry name" value="Nod_factor_ABC_transporter"/>
</dbReference>
<reference evidence="5 6" key="1">
    <citation type="journal article" date="2016" name="Int. J. Syst. Evol. Microbiol.">
        <title>Descriptions of Anaerotaenia torta gen. nov., sp. nov. and Anaerocolumna cellulosilytica gen. nov., sp. nov. isolated from a methanogenic reactor of cattle waste.</title>
        <authorList>
            <person name="Uek A."/>
            <person name="Ohtaki Y."/>
            <person name="Kaku N."/>
            <person name="Ueki K."/>
        </authorList>
    </citation>
    <scope>NUCLEOTIDE SEQUENCE [LARGE SCALE GENOMIC DNA]</scope>
    <source>
        <strain evidence="5 6">SN021</strain>
    </source>
</reference>
<name>A0A6S6R9H7_9FIRM</name>
<evidence type="ECO:0000313" key="5">
    <source>
        <dbReference type="EMBL" id="BCJ96797.1"/>
    </source>
</evidence>
<evidence type="ECO:0000256" key="2">
    <source>
        <dbReference type="ARBA" id="ARBA00022692"/>
    </source>
</evidence>
<dbReference type="InterPro" id="IPR013525">
    <property type="entry name" value="ABC2_TM"/>
</dbReference>
<keyword evidence="3" id="KW-1133">Transmembrane helix</keyword>
<dbReference type="AlphaFoldDB" id="A0A6S6R9H7"/>
<keyword evidence="2" id="KW-0812">Transmembrane</keyword>
<dbReference type="GO" id="GO:0016020">
    <property type="term" value="C:membrane"/>
    <property type="evidence" value="ECO:0007669"/>
    <property type="project" value="UniProtKB-SubCell"/>
</dbReference>
<dbReference type="GO" id="GO:0140359">
    <property type="term" value="F:ABC-type transporter activity"/>
    <property type="evidence" value="ECO:0007669"/>
    <property type="project" value="InterPro"/>
</dbReference>
<evidence type="ECO:0000256" key="3">
    <source>
        <dbReference type="ARBA" id="ARBA00022989"/>
    </source>
</evidence>
<dbReference type="PANTHER" id="PTHR43229:SF2">
    <property type="entry name" value="NODULATION PROTEIN J"/>
    <property type="match status" value="1"/>
</dbReference>
<comment type="subcellular location">
    <subcellularLocation>
        <location evidence="1">Membrane</location>
        <topology evidence="1">Multi-pass membrane protein</topology>
    </subcellularLocation>
</comment>
<dbReference type="EMBL" id="AP023367">
    <property type="protein sequence ID" value="BCJ96797.1"/>
    <property type="molecule type" value="Genomic_DNA"/>
</dbReference>
<proteinExistence type="predicted"/>